<evidence type="ECO:0000313" key="3">
    <source>
        <dbReference type="Proteomes" id="UP000553193"/>
    </source>
</evidence>
<keyword evidence="1" id="KW-0812">Transmembrane</keyword>
<keyword evidence="1" id="KW-0472">Membrane</keyword>
<evidence type="ECO:0000256" key="1">
    <source>
        <dbReference type="SAM" id="Phobius"/>
    </source>
</evidence>
<dbReference type="AlphaFoldDB" id="A0A840ADG3"/>
<feature type="transmembrane region" description="Helical" evidence="1">
    <location>
        <begin position="61"/>
        <end position="80"/>
    </location>
</feature>
<proteinExistence type="predicted"/>
<dbReference type="Proteomes" id="UP000553193">
    <property type="component" value="Unassembled WGS sequence"/>
</dbReference>
<feature type="transmembrane region" description="Helical" evidence="1">
    <location>
        <begin position="12"/>
        <end position="28"/>
    </location>
</feature>
<dbReference type="RefSeq" id="WP_184383225.1">
    <property type="nucleotide sequence ID" value="NZ_JACIDJ010000002.1"/>
</dbReference>
<keyword evidence="1" id="KW-1133">Transmembrane helix</keyword>
<reference evidence="2 3" key="1">
    <citation type="submission" date="2020-08" db="EMBL/GenBank/DDBJ databases">
        <title>Genomic Encyclopedia of Type Strains, Phase IV (KMG-IV): sequencing the most valuable type-strain genomes for metagenomic binning, comparative biology and taxonomic classification.</title>
        <authorList>
            <person name="Goeker M."/>
        </authorList>
    </citation>
    <scope>NUCLEOTIDE SEQUENCE [LARGE SCALE GENOMIC DNA]</scope>
    <source>
        <strain evidence="2 3">DSM 19979</strain>
    </source>
</reference>
<sequence>MQALFDTGRAADLVLLALALEAVGLWALRRWLGQGPGLAAMLPFLLAGAAFALALRAALTGAGWALVALPLLAAFAAHMWDITRRWRR</sequence>
<organism evidence="2 3">
    <name type="scientific">Roseococcus suduntuyensis</name>
    <dbReference type="NCBI Taxonomy" id="455361"/>
    <lineage>
        <taxon>Bacteria</taxon>
        <taxon>Pseudomonadati</taxon>
        <taxon>Pseudomonadota</taxon>
        <taxon>Alphaproteobacteria</taxon>
        <taxon>Acetobacterales</taxon>
        <taxon>Roseomonadaceae</taxon>
        <taxon>Roseococcus</taxon>
    </lineage>
</organism>
<evidence type="ECO:0000313" key="2">
    <source>
        <dbReference type="EMBL" id="MBB3898135.1"/>
    </source>
</evidence>
<name>A0A840ADG3_9PROT</name>
<keyword evidence="3" id="KW-1185">Reference proteome</keyword>
<feature type="transmembrane region" description="Helical" evidence="1">
    <location>
        <begin position="35"/>
        <end position="55"/>
    </location>
</feature>
<comment type="caution">
    <text evidence="2">The sequence shown here is derived from an EMBL/GenBank/DDBJ whole genome shotgun (WGS) entry which is preliminary data.</text>
</comment>
<protein>
    <submittedName>
        <fullName evidence="2">Uncharacterized protein</fullName>
    </submittedName>
</protein>
<dbReference type="EMBL" id="JACIDJ010000002">
    <property type="protein sequence ID" value="MBB3898135.1"/>
    <property type="molecule type" value="Genomic_DNA"/>
</dbReference>
<gene>
    <name evidence="2" type="ORF">GGQ83_001572</name>
</gene>
<accession>A0A840ADG3</accession>